<evidence type="ECO:0000313" key="13">
    <source>
        <dbReference type="Proteomes" id="UP000198310"/>
    </source>
</evidence>
<dbReference type="EMBL" id="FZNS01000003">
    <property type="protein sequence ID" value="SNR51752.1"/>
    <property type="molecule type" value="Genomic_DNA"/>
</dbReference>
<evidence type="ECO:0000256" key="7">
    <source>
        <dbReference type="ARBA" id="ARBA00022927"/>
    </source>
</evidence>
<dbReference type="PRINTS" id="PR01374">
    <property type="entry name" value="TONBPROTEIN"/>
</dbReference>
<organism evidence="12 13">
    <name type="scientific">Hymenobacter mucosus</name>
    <dbReference type="NCBI Taxonomy" id="1411120"/>
    <lineage>
        <taxon>Bacteria</taxon>
        <taxon>Pseudomonadati</taxon>
        <taxon>Bacteroidota</taxon>
        <taxon>Cytophagia</taxon>
        <taxon>Cytophagales</taxon>
        <taxon>Hymenobacteraceae</taxon>
        <taxon>Hymenobacter</taxon>
    </lineage>
</organism>
<dbReference type="GO" id="GO:0031992">
    <property type="term" value="F:energy transducer activity"/>
    <property type="evidence" value="ECO:0007669"/>
    <property type="project" value="InterPro"/>
</dbReference>
<dbReference type="SUPFAM" id="SSF74653">
    <property type="entry name" value="TolA/TonB C-terminal domain"/>
    <property type="match status" value="1"/>
</dbReference>
<dbReference type="InterPro" id="IPR037682">
    <property type="entry name" value="TonB_C"/>
</dbReference>
<dbReference type="Proteomes" id="UP000198310">
    <property type="component" value="Unassembled WGS sequence"/>
</dbReference>
<evidence type="ECO:0000256" key="1">
    <source>
        <dbReference type="ARBA" id="ARBA00004383"/>
    </source>
</evidence>
<dbReference type="InterPro" id="IPR051045">
    <property type="entry name" value="TonB-dependent_transducer"/>
</dbReference>
<gene>
    <name evidence="12" type="ORF">SAMN06269173_103281</name>
</gene>
<comment type="subcellular location">
    <subcellularLocation>
        <location evidence="1">Cell inner membrane</location>
        <topology evidence="1">Single-pass membrane protein</topology>
        <orientation evidence="1">Periplasmic side</orientation>
    </subcellularLocation>
</comment>
<evidence type="ECO:0000256" key="3">
    <source>
        <dbReference type="ARBA" id="ARBA00022448"/>
    </source>
</evidence>
<keyword evidence="7" id="KW-0653">Protein transport</keyword>
<evidence type="ECO:0000256" key="10">
    <source>
        <dbReference type="SAM" id="SignalP"/>
    </source>
</evidence>
<keyword evidence="4" id="KW-1003">Cell membrane</keyword>
<feature type="signal peptide" evidence="10">
    <location>
        <begin position="1"/>
        <end position="20"/>
    </location>
</feature>
<keyword evidence="6" id="KW-0812">Transmembrane</keyword>
<keyword evidence="8" id="KW-1133">Transmembrane helix</keyword>
<dbReference type="AlphaFoldDB" id="A0A238WZ73"/>
<evidence type="ECO:0000256" key="6">
    <source>
        <dbReference type="ARBA" id="ARBA00022692"/>
    </source>
</evidence>
<dbReference type="RefSeq" id="WP_089332311.1">
    <property type="nucleotide sequence ID" value="NZ_FZNS01000003.1"/>
</dbReference>
<dbReference type="InterPro" id="IPR003538">
    <property type="entry name" value="TonB"/>
</dbReference>
<dbReference type="PANTHER" id="PTHR33446:SF2">
    <property type="entry name" value="PROTEIN TONB"/>
    <property type="match status" value="1"/>
</dbReference>
<feature type="domain" description="TonB C-terminal" evidence="11">
    <location>
        <begin position="98"/>
        <end position="190"/>
    </location>
</feature>
<dbReference type="PROSITE" id="PS52015">
    <property type="entry name" value="TONB_CTD"/>
    <property type="match status" value="1"/>
</dbReference>
<keyword evidence="3" id="KW-0813">Transport</keyword>
<evidence type="ECO:0000256" key="2">
    <source>
        <dbReference type="ARBA" id="ARBA00006555"/>
    </source>
</evidence>
<dbReference type="GO" id="GO:0055085">
    <property type="term" value="P:transmembrane transport"/>
    <property type="evidence" value="ECO:0007669"/>
    <property type="project" value="InterPro"/>
</dbReference>
<dbReference type="NCBIfam" id="TIGR01352">
    <property type="entry name" value="tonB_Cterm"/>
    <property type="match status" value="1"/>
</dbReference>
<evidence type="ECO:0000259" key="11">
    <source>
        <dbReference type="PROSITE" id="PS52015"/>
    </source>
</evidence>
<dbReference type="GO" id="GO:0098797">
    <property type="term" value="C:plasma membrane protein complex"/>
    <property type="evidence" value="ECO:0007669"/>
    <property type="project" value="TreeGrafter"/>
</dbReference>
<keyword evidence="10" id="KW-0732">Signal</keyword>
<evidence type="ECO:0000256" key="5">
    <source>
        <dbReference type="ARBA" id="ARBA00022519"/>
    </source>
</evidence>
<keyword evidence="13" id="KW-1185">Reference proteome</keyword>
<evidence type="ECO:0000313" key="12">
    <source>
        <dbReference type="EMBL" id="SNR51752.1"/>
    </source>
</evidence>
<name>A0A238WZ73_9BACT</name>
<proteinExistence type="inferred from homology"/>
<comment type="similarity">
    <text evidence="2">Belongs to the TonB family.</text>
</comment>
<dbReference type="GO" id="GO:0030288">
    <property type="term" value="C:outer membrane-bounded periplasmic space"/>
    <property type="evidence" value="ECO:0007669"/>
    <property type="project" value="InterPro"/>
</dbReference>
<evidence type="ECO:0000256" key="4">
    <source>
        <dbReference type="ARBA" id="ARBA00022475"/>
    </source>
</evidence>
<keyword evidence="9" id="KW-0472">Membrane</keyword>
<evidence type="ECO:0000256" key="9">
    <source>
        <dbReference type="ARBA" id="ARBA00023136"/>
    </source>
</evidence>
<feature type="chain" id="PRO_5012489393" evidence="10">
    <location>
        <begin position="21"/>
        <end position="190"/>
    </location>
</feature>
<dbReference type="PANTHER" id="PTHR33446">
    <property type="entry name" value="PROTEIN TONB-RELATED"/>
    <property type="match status" value="1"/>
</dbReference>
<evidence type="ECO:0000256" key="8">
    <source>
        <dbReference type="ARBA" id="ARBA00022989"/>
    </source>
</evidence>
<sequence length="190" mass="21513">MKQLLLLAVLIFLCSLTTHAQKMRKTEWESGMLDKGEKIGVWEYYAYTRDGRQVITQKYDHSAKKLLFFRDFDDVPYAVQSPAGEWTRLHLTQPPLFLGGDPALAQYMSKLNYPPAAESRNIQGKVVVSFVVDTLGRASDYKVLLGIGGGCDEEALRICRTIPNQWLPARIGSHAVVVKHELPFTFRLAR</sequence>
<dbReference type="GO" id="GO:0015891">
    <property type="term" value="P:siderophore transport"/>
    <property type="evidence" value="ECO:0007669"/>
    <property type="project" value="InterPro"/>
</dbReference>
<dbReference type="InterPro" id="IPR006260">
    <property type="entry name" value="TonB/TolA_C"/>
</dbReference>
<accession>A0A238WZ73</accession>
<dbReference type="Gene3D" id="3.30.1150.10">
    <property type="match status" value="1"/>
</dbReference>
<protein>
    <submittedName>
        <fullName evidence="12">Protein TonB</fullName>
    </submittedName>
</protein>
<keyword evidence="5" id="KW-0997">Cell inner membrane</keyword>
<dbReference type="GO" id="GO:0015031">
    <property type="term" value="P:protein transport"/>
    <property type="evidence" value="ECO:0007669"/>
    <property type="project" value="UniProtKB-KW"/>
</dbReference>
<dbReference type="Pfam" id="PF03544">
    <property type="entry name" value="TonB_C"/>
    <property type="match status" value="1"/>
</dbReference>
<reference evidence="13" key="1">
    <citation type="submission" date="2017-06" db="EMBL/GenBank/DDBJ databases">
        <authorList>
            <person name="Varghese N."/>
            <person name="Submissions S."/>
        </authorList>
    </citation>
    <scope>NUCLEOTIDE SEQUENCE [LARGE SCALE GENOMIC DNA]</scope>
    <source>
        <strain evidence="13">DSM 28041</strain>
    </source>
</reference>